<dbReference type="Gene3D" id="3.40.50.1000">
    <property type="entry name" value="HAD superfamily/HAD-like"/>
    <property type="match status" value="1"/>
</dbReference>
<name>A0A917G3F1_9BACI</name>
<dbReference type="NCBIfam" id="TIGR01549">
    <property type="entry name" value="HAD-SF-IA-v1"/>
    <property type="match status" value="1"/>
</dbReference>
<keyword evidence="4" id="KW-0479">Metal-binding</keyword>
<dbReference type="RefSeq" id="WP_188614297.1">
    <property type="nucleotide sequence ID" value="NZ_BMJT01000004.1"/>
</dbReference>
<comment type="function">
    <text evidence="4">Involved in phosphonate degradation.</text>
</comment>
<feature type="active site" description="Schiff-base intermediate with substrate" evidence="4">
    <location>
        <position position="49"/>
    </location>
</feature>
<reference evidence="5" key="1">
    <citation type="journal article" date="2014" name="Int. J. Syst. Evol. Microbiol.">
        <title>Complete genome sequence of Corynebacterium casei LMG S-19264T (=DSM 44701T), isolated from a smear-ripened cheese.</title>
        <authorList>
            <consortium name="US DOE Joint Genome Institute (JGI-PGF)"/>
            <person name="Walter F."/>
            <person name="Albersmeier A."/>
            <person name="Kalinowski J."/>
            <person name="Ruckert C."/>
        </authorList>
    </citation>
    <scope>NUCLEOTIDE SEQUENCE</scope>
    <source>
        <strain evidence="5">CGMCC 1.15760</strain>
    </source>
</reference>
<keyword evidence="6" id="KW-1185">Reference proteome</keyword>
<evidence type="ECO:0000256" key="2">
    <source>
        <dbReference type="ARBA" id="ARBA00022842"/>
    </source>
</evidence>
<comment type="catalytic activity">
    <reaction evidence="4">
        <text>phosphonoacetaldehyde + H2O = acetaldehyde + phosphate + H(+)</text>
        <dbReference type="Rhea" id="RHEA:18905"/>
        <dbReference type="ChEBI" id="CHEBI:15343"/>
        <dbReference type="ChEBI" id="CHEBI:15377"/>
        <dbReference type="ChEBI" id="CHEBI:15378"/>
        <dbReference type="ChEBI" id="CHEBI:43474"/>
        <dbReference type="ChEBI" id="CHEBI:58383"/>
        <dbReference type="EC" id="3.11.1.1"/>
    </reaction>
</comment>
<dbReference type="NCBIfam" id="TIGR01422">
    <property type="entry name" value="phosphonatase"/>
    <property type="match status" value="1"/>
</dbReference>
<evidence type="ECO:0000256" key="3">
    <source>
        <dbReference type="ARBA" id="ARBA00023270"/>
    </source>
</evidence>
<dbReference type="InterPro" id="IPR023214">
    <property type="entry name" value="HAD_sf"/>
</dbReference>
<dbReference type="InterPro" id="IPR006323">
    <property type="entry name" value="Phosphonoacetald_hydro"/>
</dbReference>
<evidence type="ECO:0000256" key="4">
    <source>
        <dbReference type="HAMAP-Rule" id="MF_01375"/>
    </source>
</evidence>
<evidence type="ECO:0000313" key="5">
    <source>
        <dbReference type="EMBL" id="GGG20565.1"/>
    </source>
</evidence>
<dbReference type="Proteomes" id="UP000616608">
    <property type="component" value="Unassembled WGS sequence"/>
</dbReference>
<comment type="subunit">
    <text evidence="4">Homodimer.</text>
</comment>
<dbReference type="HAMAP" id="MF_01375">
    <property type="entry name" value="PhnX"/>
    <property type="match status" value="1"/>
</dbReference>
<dbReference type="SFLD" id="SFLDG01135">
    <property type="entry name" value="C1.5.6:_HAD__Beta-PGM__Phospha"/>
    <property type="match status" value="1"/>
</dbReference>
<feature type="binding site" evidence="4">
    <location>
        <position position="10"/>
    </location>
    <ligand>
        <name>Mg(2+)</name>
        <dbReference type="ChEBI" id="CHEBI:18420"/>
    </ligand>
</feature>
<dbReference type="GO" id="GO:0005829">
    <property type="term" value="C:cytosol"/>
    <property type="evidence" value="ECO:0007669"/>
    <property type="project" value="TreeGrafter"/>
</dbReference>
<dbReference type="GO" id="GO:0000287">
    <property type="term" value="F:magnesium ion binding"/>
    <property type="evidence" value="ECO:0007669"/>
    <property type="project" value="UniProtKB-UniRule"/>
</dbReference>
<dbReference type="InterPro" id="IPR036412">
    <property type="entry name" value="HAD-like_sf"/>
</dbReference>
<dbReference type="GO" id="GO:0019700">
    <property type="term" value="P:organic phosphonate catabolic process"/>
    <property type="evidence" value="ECO:0007669"/>
    <property type="project" value="InterPro"/>
</dbReference>
<dbReference type="EMBL" id="BMJT01000004">
    <property type="protein sequence ID" value="GGG20565.1"/>
    <property type="molecule type" value="Genomic_DNA"/>
</dbReference>
<dbReference type="CDD" id="cd02586">
    <property type="entry name" value="HAD_PHN"/>
    <property type="match status" value="1"/>
</dbReference>
<comment type="caution">
    <text evidence="5">The sequence shown here is derived from an EMBL/GenBank/DDBJ whole genome shotgun (WGS) entry which is preliminary data.</text>
</comment>
<comment type="similarity">
    <text evidence="4">Belongs to the HAD-like hydrolase superfamily. PhnX family.</text>
</comment>
<dbReference type="GO" id="GO:0050194">
    <property type="term" value="F:phosphonoacetaldehyde hydrolase activity"/>
    <property type="evidence" value="ECO:0007669"/>
    <property type="project" value="UniProtKB-UniRule"/>
</dbReference>
<feature type="binding site" evidence="4">
    <location>
        <position position="8"/>
    </location>
    <ligand>
        <name>Mg(2+)</name>
        <dbReference type="ChEBI" id="CHEBI:18420"/>
    </ligand>
</feature>
<keyword evidence="2 4" id="KW-0460">Magnesium</keyword>
<keyword evidence="3 4" id="KW-0704">Schiff base</keyword>
<feature type="active site" description="Nucleophile" evidence="4">
    <location>
        <position position="8"/>
    </location>
</feature>
<dbReference type="InterPro" id="IPR050155">
    <property type="entry name" value="HAD-like_hydrolase_sf"/>
</dbReference>
<feature type="binding site" evidence="4">
    <location>
        <position position="183"/>
    </location>
    <ligand>
        <name>Mg(2+)</name>
        <dbReference type="ChEBI" id="CHEBI:18420"/>
    </ligand>
</feature>
<dbReference type="Gene3D" id="1.10.150.240">
    <property type="entry name" value="Putative phosphatase, domain 2"/>
    <property type="match status" value="1"/>
</dbReference>
<evidence type="ECO:0000256" key="1">
    <source>
        <dbReference type="ARBA" id="ARBA00022801"/>
    </source>
</evidence>
<dbReference type="GO" id="GO:0006281">
    <property type="term" value="P:DNA repair"/>
    <property type="evidence" value="ECO:0007669"/>
    <property type="project" value="TreeGrafter"/>
</dbReference>
<evidence type="ECO:0000313" key="6">
    <source>
        <dbReference type="Proteomes" id="UP000616608"/>
    </source>
</evidence>
<sequence>MIKGVIFDWAGTTVDFGCFAPVEVFLTIFEEEGIEVTYEEARKPMGMLKIDHIRTMLQMPRIASEWQVIKGAPSTEQDVQRMYASFETQLMATLAQFTTPIPHVVECVEALRQQGIKIGSTTGYTTKMMAVVKEGAARLGYTPDTIVTADDVSGYGRPYPYMIFENMKRLQLSHVDEVIKVGDTVSDIKEGVQAGIYTVGVLVGSSEMGLSEAAYARLSVEDRQKIIAATKAKFEAAGANATIETMAQLLPLIETLY</sequence>
<dbReference type="SUPFAM" id="SSF56784">
    <property type="entry name" value="HAD-like"/>
    <property type="match status" value="1"/>
</dbReference>
<accession>A0A917G3F1</accession>
<dbReference type="SFLD" id="SFLDS00003">
    <property type="entry name" value="Haloacid_Dehalogenase"/>
    <property type="match status" value="1"/>
</dbReference>
<protein>
    <recommendedName>
        <fullName evidence="4">Phosphonoacetaldehyde hydrolase</fullName>
        <shortName evidence="4">Phosphonatase</shortName>
        <ecNumber evidence="4">3.11.1.1</ecNumber>
    </recommendedName>
    <alternativeName>
        <fullName evidence="4">Phosphonoacetaldehyde phosphonohydrolase</fullName>
    </alternativeName>
</protein>
<dbReference type="EC" id="3.11.1.1" evidence="4"/>
<dbReference type="PANTHER" id="PTHR43434">
    <property type="entry name" value="PHOSPHOGLYCOLATE PHOSPHATASE"/>
    <property type="match status" value="1"/>
</dbReference>
<dbReference type="InterPro" id="IPR006439">
    <property type="entry name" value="HAD-SF_hydro_IA"/>
</dbReference>
<dbReference type="GO" id="GO:0008967">
    <property type="term" value="F:phosphoglycolate phosphatase activity"/>
    <property type="evidence" value="ECO:0007669"/>
    <property type="project" value="TreeGrafter"/>
</dbReference>
<dbReference type="SFLD" id="SFLDG01129">
    <property type="entry name" value="C1.5:_HAD__Beta-PGM__Phosphata"/>
    <property type="match status" value="1"/>
</dbReference>
<organism evidence="5 6">
    <name type="scientific">Lysinibacillus alkalisoli</name>
    <dbReference type="NCBI Taxonomy" id="1911548"/>
    <lineage>
        <taxon>Bacteria</taxon>
        <taxon>Bacillati</taxon>
        <taxon>Bacillota</taxon>
        <taxon>Bacilli</taxon>
        <taxon>Bacillales</taxon>
        <taxon>Bacillaceae</taxon>
        <taxon>Lysinibacillus</taxon>
    </lineage>
</organism>
<dbReference type="InterPro" id="IPR023198">
    <property type="entry name" value="PGP-like_dom2"/>
</dbReference>
<dbReference type="Pfam" id="PF00702">
    <property type="entry name" value="Hydrolase"/>
    <property type="match status" value="1"/>
</dbReference>
<keyword evidence="1 4" id="KW-0378">Hydrolase</keyword>
<proteinExistence type="inferred from homology"/>
<comment type="cofactor">
    <cofactor evidence="4">
        <name>Mg(2+)</name>
        <dbReference type="ChEBI" id="CHEBI:18420"/>
    </cofactor>
    <text evidence="4">Binds 1 Mg(2+) ion per subunit.</text>
</comment>
<reference evidence="5" key="2">
    <citation type="submission" date="2020-09" db="EMBL/GenBank/DDBJ databases">
        <authorList>
            <person name="Sun Q."/>
            <person name="Zhou Y."/>
        </authorList>
    </citation>
    <scope>NUCLEOTIDE SEQUENCE</scope>
    <source>
        <strain evidence="5">CGMCC 1.15760</strain>
    </source>
</reference>
<gene>
    <name evidence="4" type="primary">phnX</name>
    <name evidence="5" type="ORF">GCM10007425_13750</name>
</gene>
<dbReference type="AlphaFoldDB" id="A0A917G3F1"/>
<dbReference type="PANTHER" id="PTHR43434:SF19">
    <property type="entry name" value="PHOSPHONOACETALDEHYDE HYDROLASE"/>
    <property type="match status" value="1"/>
</dbReference>